<reference evidence="2 3" key="1">
    <citation type="journal article" date="2016" name="Nat. Commun.">
        <title>Thousands of microbial genomes shed light on interconnected biogeochemical processes in an aquifer system.</title>
        <authorList>
            <person name="Anantharaman K."/>
            <person name="Brown C.T."/>
            <person name="Hug L.A."/>
            <person name="Sharon I."/>
            <person name="Castelle C.J."/>
            <person name="Probst A.J."/>
            <person name="Thomas B.C."/>
            <person name="Singh A."/>
            <person name="Wilkins M.J."/>
            <person name="Karaoz U."/>
            <person name="Brodie E.L."/>
            <person name="Williams K.H."/>
            <person name="Hubbard S.S."/>
            <person name="Banfield J.F."/>
        </authorList>
    </citation>
    <scope>NUCLEOTIDE SEQUENCE [LARGE SCALE GENOMIC DNA]</scope>
</reference>
<proteinExistence type="predicted"/>
<evidence type="ECO:0000256" key="1">
    <source>
        <dbReference type="SAM" id="MobiDB-lite"/>
    </source>
</evidence>
<dbReference type="AlphaFoldDB" id="A0A1F6VF95"/>
<evidence type="ECO:0000313" key="2">
    <source>
        <dbReference type="EMBL" id="OGI68323.1"/>
    </source>
</evidence>
<name>A0A1F6VF95_9PROT</name>
<feature type="region of interest" description="Disordered" evidence="1">
    <location>
        <begin position="48"/>
        <end position="68"/>
    </location>
</feature>
<gene>
    <name evidence="2" type="ORF">A2W18_09860</name>
</gene>
<organism evidence="2 3">
    <name type="scientific">Candidatus Muproteobacteria bacterium RBG_16_60_9</name>
    <dbReference type="NCBI Taxonomy" id="1817755"/>
    <lineage>
        <taxon>Bacteria</taxon>
        <taxon>Pseudomonadati</taxon>
        <taxon>Pseudomonadota</taxon>
        <taxon>Candidatus Muproteobacteria</taxon>
    </lineage>
</organism>
<sequence>MMRPQRLSGLTATVVLRRIRATAGNDSRFRVLARSRFSGRSGMCRVASGGTEQVKSRPDVRGENANGC</sequence>
<protein>
    <submittedName>
        <fullName evidence="2">Uncharacterized protein</fullName>
    </submittedName>
</protein>
<accession>A0A1F6VF95</accession>
<comment type="caution">
    <text evidence="2">The sequence shown here is derived from an EMBL/GenBank/DDBJ whole genome shotgun (WGS) entry which is preliminary data.</text>
</comment>
<dbReference type="EMBL" id="MFSP01000042">
    <property type="protein sequence ID" value="OGI68323.1"/>
    <property type="molecule type" value="Genomic_DNA"/>
</dbReference>
<dbReference type="Proteomes" id="UP000179076">
    <property type="component" value="Unassembled WGS sequence"/>
</dbReference>
<evidence type="ECO:0000313" key="3">
    <source>
        <dbReference type="Proteomes" id="UP000179076"/>
    </source>
</evidence>